<evidence type="ECO:0000313" key="2">
    <source>
        <dbReference type="EMBL" id="KAF2184391.1"/>
    </source>
</evidence>
<name>A0A6A6DXG8_9PEZI</name>
<dbReference type="Proteomes" id="UP000800200">
    <property type="component" value="Unassembled WGS sequence"/>
</dbReference>
<organism evidence="2 3">
    <name type="scientific">Zopfia rhizophila CBS 207.26</name>
    <dbReference type="NCBI Taxonomy" id="1314779"/>
    <lineage>
        <taxon>Eukaryota</taxon>
        <taxon>Fungi</taxon>
        <taxon>Dikarya</taxon>
        <taxon>Ascomycota</taxon>
        <taxon>Pezizomycotina</taxon>
        <taxon>Dothideomycetes</taxon>
        <taxon>Dothideomycetes incertae sedis</taxon>
        <taxon>Zopfiaceae</taxon>
        <taxon>Zopfia</taxon>
    </lineage>
</organism>
<sequence length="158" mass="17780">MIDKTGTKGIGTIGVKKVICERHVHPTPIDQEMHFRCSIHNRESIPMYRHESEERKHRSMNTVRQKTPAPIIPSGLDFSRDSHVVPHIKTPLSFNHRSQSIHTTDACWTITPSQDPLQSSVGTFDRLGCSQARCRYAIKGKQIVGLLVYAIIVETPAS</sequence>
<dbReference type="EMBL" id="ML994638">
    <property type="protein sequence ID" value="KAF2184391.1"/>
    <property type="molecule type" value="Genomic_DNA"/>
</dbReference>
<evidence type="ECO:0000256" key="1">
    <source>
        <dbReference type="SAM" id="MobiDB-lite"/>
    </source>
</evidence>
<dbReference type="AlphaFoldDB" id="A0A6A6DXG8"/>
<proteinExistence type="predicted"/>
<accession>A0A6A6DXG8</accession>
<feature type="region of interest" description="Disordered" evidence="1">
    <location>
        <begin position="52"/>
        <end position="72"/>
    </location>
</feature>
<gene>
    <name evidence="2" type="ORF">K469DRAFT_183205</name>
</gene>
<evidence type="ECO:0000313" key="3">
    <source>
        <dbReference type="Proteomes" id="UP000800200"/>
    </source>
</evidence>
<keyword evidence="3" id="KW-1185">Reference proteome</keyword>
<reference evidence="2" key="1">
    <citation type="journal article" date="2020" name="Stud. Mycol.">
        <title>101 Dothideomycetes genomes: a test case for predicting lifestyles and emergence of pathogens.</title>
        <authorList>
            <person name="Haridas S."/>
            <person name="Albert R."/>
            <person name="Binder M."/>
            <person name="Bloem J."/>
            <person name="Labutti K."/>
            <person name="Salamov A."/>
            <person name="Andreopoulos B."/>
            <person name="Baker S."/>
            <person name="Barry K."/>
            <person name="Bills G."/>
            <person name="Bluhm B."/>
            <person name="Cannon C."/>
            <person name="Castanera R."/>
            <person name="Culley D."/>
            <person name="Daum C."/>
            <person name="Ezra D."/>
            <person name="Gonzalez J."/>
            <person name="Henrissat B."/>
            <person name="Kuo A."/>
            <person name="Liang C."/>
            <person name="Lipzen A."/>
            <person name="Lutzoni F."/>
            <person name="Magnuson J."/>
            <person name="Mondo S."/>
            <person name="Nolan M."/>
            <person name="Ohm R."/>
            <person name="Pangilinan J."/>
            <person name="Park H.-J."/>
            <person name="Ramirez L."/>
            <person name="Alfaro M."/>
            <person name="Sun H."/>
            <person name="Tritt A."/>
            <person name="Yoshinaga Y."/>
            <person name="Zwiers L.-H."/>
            <person name="Turgeon B."/>
            <person name="Goodwin S."/>
            <person name="Spatafora J."/>
            <person name="Crous P."/>
            <person name="Grigoriev I."/>
        </authorList>
    </citation>
    <scope>NUCLEOTIDE SEQUENCE</scope>
    <source>
        <strain evidence="2">CBS 207.26</strain>
    </source>
</reference>
<protein>
    <submittedName>
        <fullName evidence="2">Uncharacterized protein</fullName>
    </submittedName>
</protein>